<reference evidence="1 3" key="1">
    <citation type="journal article" date="2011" name="Nature">
        <title>The Medicago genome provides insight into the evolution of rhizobial symbioses.</title>
        <authorList>
            <person name="Young N.D."/>
            <person name="Debelle F."/>
            <person name="Oldroyd G.E."/>
            <person name="Geurts R."/>
            <person name="Cannon S.B."/>
            <person name="Udvardi M.K."/>
            <person name="Benedito V.A."/>
            <person name="Mayer K.F."/>
            <person name="Gouzy J."/>
            <person name="Schoof H."/>
            <person name="Van de Peer Y."/>
            <person name="Proost S."/>
            <person name="Cook D.R."/>
            <person name="Meyers B.C."/>
            <person name="Spannagl M."/>
            <person name="Cheung F."/>
            <person name="De Mita S."/>
            <person name="Krishnakumar V."/>
            <person name="Gundlach H."/>
            <person name="Zhou S."/>
            <person name="Mudge J."/>
            <person name="Bharti A.K."/>
            <person name="Murray J.D."/>
            <person name="Naoumkina M.A."/>
            <person name="Rosen B."/>
            <person name="Silverstein K.A."/>
            <person name="Tang H."/>
            <person name="Rombauts S."/>
            <person name="Zhao P.X."/>
            <person name="Zhou P."/>
            <person name="Barbe V."/>
            <person name="Bardou P."/>
            <person name="Bechner M."/>
            <person name="Bellec A."/>
            <person name="Berger A."/>
            <person name="Berges H."/>
            <person name="Bidwell S."/>
            <person name="Bisseling T."/>
            <person name="Choisne N."/>
            <person name="Couloux A."/>
            <person name="Denny R."/>
            <person name="Deshpande S."/>
            <person name="Dai X."/>
            <person name="Doyle J.J."/>
            <person name="Dudez A.M."/>
            <person name="Farmer A.D."/>
            <person name="Fouteau S."/>
            <person name="Franken C."/>
            <person name="Gibelin C."/>
            <person name="Gish J."/>
            <person name="Goldstein S."/>
            <person name="Gonzalez A.J."/>
            <person name="Green P.J."/>
            <person name="Hallab A."/>
            <person name="Hartog M."/>
            <person name="Hua A."/>
            <person name="Humphray S.J."/>
            <person name="Jeong D.H."/>
            <person name="Jing Y."/>
            <person name="Jocker A."/>
            <person name="Kenton S.M."/>
            <person name="Kim D.J."/>
            <person name="Klee K."/>
            <person name="Lai H."/>
            <person name="Lang C."/>
            <person name="Lin S."/>
            <person name="Macmil S.L."/>
            <person name="Magdelenat G."/>
            <person name="Matthews L."/>
            <person name="McCorrison J."/>
            <person name="Monaghan E.L."/>
            <person name="Mun J.H."/>
            <person name="Najar F.Z."/>
            <person name="Nicholson C."/>
            <person name="Noirot C."/>
            <person name="O'Bleness M."/>
            <person name="Paule C.R."/>
            <person name="Poulain J."/>
            <person name="Prion F."/>
            <person name="Qin B."/>
            <person name="Qu C."/>
            <person name="Retzel E.F."/>
            <person name="Riddle C."/>
            <person name="Sallet E."/>
            <person name="Samain S."/>
            <person name="Samson N."/>
            <person name="Sanders I."/>
            <person name="Saurat O."/>
            <person name="Scarpelli C."/>
            <person name="Schiex T."/>
            <person name="Segurens B."/>
            <person name="Severin A.J."/>
            <person name="Sherrier D.J."/>
            <person name="Shi R."/>
            <person name="Sims S."/>
            <person name="Singer S.R."/>
            <person name="Sinharoy S."/>
            <person name="Sterck L."/>
            <person name="Viollet A."/>
            <person name="Wang B.B."/>
            <person name="Wang K."/>
            <person name="Wang M."/>
            <person name="Wang X."/>
            <person name="Warfsmann J."/>
            <person name="Weissenbach J."/>
            <person name="White D.D."/>
            <person name="White J.D."/>
            <person name="Wiley G.B."/>
            <person name="Wincker P."/>
            <person name="Xing Y."/>
            <person name="Yang L."/>
            <person name="Yao Z."/>
            <person name="Ying F."/>
            <person name="Zhai J."/>
            <person name="Zhou L."/>
            <person name="Zuber A."/>
            <person name="Denarie J."/>
            <person name="Dixon R.A."/>
            <person name="May G.D."/>
            <person name="Schwartz D.C."/>
            <person name="Rogers J."/>
            <person name="Quetier F."/>
            <person name="Town C.D."/>
            <person name="Roe B.A."/>
        </authorList>
    </citation>
    <scope>NUCLEOTIDE SEQUENCE [LARGE SCALE GENOMIC DNA]</scope>
    <source>
        <strain evidence="1">A17</strain>
        <strain evidence="2 3">cv. Jemalong A17</strain>
    </source>
</reference>
<proteinExistence type="predicted"/>
<dbReference type="EnsemblPlants" id="AES82738">
    <property type="protein sequence ID" value="AES82738"/>
    <property type="gene ID" value="MTR_7g116800"/>
</dbReference>
<dbReference type="STRING" id="3880.G7L314"/>
<name>G7L314_MEDTR</name>
<reference evidence="1 3" key="2">
    <citation type="journal article" date="2014" name="BMC Genomics">
        <title>An improved genome release (version Mt4.0) for the model legume Medicago truncatula.</title>
        <authorList>
            <person name="Tang H."/>
            <person name="Krishnakumar V."/>
            <person name="Bidwell S."/>
            <person name="Rosen B."/>
            <person name="Chan A."/>
            <person name="Zhou S."/>
            <person name="Gentzbittel L."/>
            <person name="Childs K.L."/>
            <person name="Yandell M."/>
            <person name="Gundlach H."/>
            <person name="Mayer K.F."/>
            <person name="Schwartz D.C."/>
            <person name="Town C.D."/>
        </authorList>
    </citation>
    <scope>GENOME REANNOTATION</scope>
    <source>
        <strain evidence="2 3">cv. Jemalong A17</strain>
    </source>
</reference>
<organism evidence="1 3">
    <name type="scientific">Medicago truncatula</name>
    <name type="common">Barrel medic</name>
    <name type="synonym">Medicago tribuloides</name>
    <dbReference type="NCBI Taxonomy" id="3880"/>
    <lineage>
        <taxon>Eukaryota</taxon>
        <taxon>Viridiplantae</taxon>
        <taxon>Streptophyta</taxon>
        <taxon>Embryophyta</taxon>
        <taxon>Tracheophyta</taxon>
        <taxon>Spermatophyta</taxon>
        <taxon>Magnoliopsida</taxon>
        <taxon>eudicotyledons</taxon>
        <taxon>Gunneridae</taxon>
        <taxon>Pentapetalae</taxon>
        <taxon>rosids</taxon>
        <taxon>fabids</taxon>
        <taxon>Fabales</taxon>
        <taxon>Fabaceae</taxon>
        <taxon>Papilionoideae</taxon>
        <taxon>50 kb inversion clade</taxon>
        <taxon>NPAAA clade</taxon>
        <taxon>Hologalegina</taxon>
        <taxon>IRL clade</taxon>
        <taxon>Trifolieae</taxon>
        <taxon>Medicago</taxon>
    </lineage>
</organism>
<sequence>MELDVSTSFRGGGGSEDADIGFAFNDSHLSDRILILQIEFDAIVDHSNAVESCSTIADWVNKWKRRREDVKKKNENEKDLNTNLFGPLMARYLPPPEVLMIPTYFGFSFNDTNFSHRIFKLMS</sequence>
<keyword evidence="3" id="KW-1185">Reference proteome</keyword>
<evidence type="ECO:0000313" key="2">
    <source>
        <dbReference type="EnsemblPlants" id="AES82738"/>
    </source>
</evidence>
<dbReference type="PaxDb" id="3880-AES82738"/>
<accession>G7L314</accession>
<dbReference type="Proteomes" id="UP000002051">
    <property type="component" value="Unassembled WGS sequence"/>
</dbReference>
<gene>
    <name evidence="1" type="ordered locus">MTR_7g116800</name>
</gene>
<evidence type="ECO:0000313" key="3">
    <source>
        <dbReference type="Proteomes" id="UP000002051"/>
    </source>
</evidence>
<reference evidence="2" key="3">
    <citation type="submission" date="2015-04" db="UniProtKB">
        <authorList>
            <consortium name="EnsemblPlants"/>
        </authorList>
    </citation>
    <scope>IDENTIFICATION</scope>
    <source>
        <strain evidence="2">cv. Jemalong A17</strain>
    </source>
</reference>
<dbReference type="HOGENOM" id="CLU_2018657_0_0_1"/>
<dbReference type="EMBL" id="CM001223">
    <property type="protein sequence ID" value="AES82738.1"/>
    <property type="molecule type" value="Genomic_DNA"/>
</dbReference>
<evidence type="ECO:0000313" key="1">
    <source>
        <dbReference type="EMBL" id="AES82738.1"/>
    </source>
</evidence>
<protein>
    <submittedName>
        <fullName evidence="1 2">Uncharacterized protein</fullName>
    </submittedName>
</protein>
<dbReference type="AlphaFoldDB" id="G7L314"/>